<gene>
    <name evidence="1" type="ORF">S12H4_34725</name>
</gene>
<organism evidence="1">
    <name type="scientific">marine sediment metagenome</name>
    <dbReference type="NCBI Taxonomy" id="412755"/>
    <lineage>
        <taxon>unclassified sequences</taxon>
        <taxon>metagenomes</taxon>
        <taxon>ecological metagenomes</taxon>
    </lineage>
</organism>
<feature type="non-terminal residue" evidence="1">
    <location>
        <position position="1"/>
    </location>
</feature>
<proteinExistence type="predicted"/>
<accession>X1TZZ6</accession>
<name>X1TZZ6_9ZZZZ</name>
<reference evidence="1" key="1">
    <citation type="journal article" date="2014" name="Front. Microbiol.">
        <title>High frequency of phylogenetically diverse reductive dehalogenase-homologous genes in deep subseafloor sedimentary metagenomes.</title>
        <authorList>
            <person name="Kawai M."/>
            <person name="Futagami T."/>
            <person name="Toyoda A."/>
            <person name="Takaki Y."/>
            <person name="Nishi S."/>
            <person name="Hori S."/>
            <person name="Arai W."/>
            <person name="Tsubouchi T."/>
            <person name="Morono Y."/>
            <person name="Uchiyama I."/>
            <person name="Ito T."/>
            <person name="Fujiyama A."/>
            <person name="Inagaki F."/>
            <person name="Takami H."/>
        </authorList>
    </citation>
    <scope>NUCLEOTIDE SEQUENCE</scope>
    <source>
        <strain evidence="1">Expedition CK06-06</strain>
    </source>
</reference>
<dbReference type="EMBL" id="BARW01020568">
    <property type="protein sequence ID" value="GAI93145.1"/>
    <property type="molecule type" value="Genomic_DNA"/>
</dbReference>
<sequence>DGDKRDFVINFRVKDCTKSQKLQEEIEYYFYHAKPDEITFNLRLKHE</sequence>
<dbReference type="AlphaFoldDB" id="X1TZZ6"/>
<evidence type="ECO:0000313" key="1">
    <source>
        <dbReference type="EMBL" id="GAI93145.1"/>
    </source>
</evidence>
<comment type="caution">
    <text evidence="1">The sequence shown here is derived from an EMBL/GenBank/DDBJ whole genome shotgun (WGS) entry which is preliminary data.</text>
</comment>
<protein>
    <submittedName>
        <fullName evidence="1">Uncharacterized protein</fullName>
    </submittedName>
</protein>